<keyword evidence="1" id="KW-1133">Transmembrane helix</keyword>
<keyword evidence="1" id="KW-0472">Membrane</keyword>
<keyword evidence="1" id="KW-0812">Transmembrane</keyword>
<feature type="transmembrane region" description="Helical" evidence="1">
    <location>
        <begin position="30"/>
        <end position="50"/>
    </location>
</feature>
<gene>
    <name evidence="2" type="ORF">STRAU_4756</name>
</gene>
<evidence type="ECO:0000313" key="2">
    <source>
        <dbReference type="EMBL" id="EPH42186.1"/>
    </source>
</evidence>
<dbReference type="Proteomes" id="UP000014629">
    <property type="component" value="Unassembled WGS sequence"/>
</dbReference>
<organism evidence="2 3">
    <name type="scientific">Streptomyces aurantiacus JA 4570</name>
    <dbReference type="NCBI Taxonomy" id="1286094"/>
    <lineage>
        <taxon>Bacteria</taxon>
        <taxon>Bacillati</taxon>
        <taxon>Actinomycetota</taxon>
        <taxon>Actinomycetes</taxon>
        <taxon>Kitasatosporales</taxon>
        <taxon>Streptomycetaceae</taxon>
        <taxon>Streptomyces</taxon>
        <taxon>Streptomyces aurantiacus group</taxon>
    </lineage>
</organism>
<proteinExistence type="predicted"/>
<name>S3ZEV8_9ACTN</name>
<dbReference type="AlphaFoldDB" id="S3ZEV8"/>
<comment type="caution">
    <text evidence="2">The sequence shown here is derived from an EMBL/GenBank/DDBJ whole genome shotgun (WGS) entry which is preliminary data.</text>
</comment>
<dbReference type="PATRIC" id="fig|1286094.4.peg.4704"/>
<dbReference type="EMBL" id="AOPZ01000248">
    <property type="protein sequence ID" value="EPH42186.1"/>
    <property type="molecule type" value="Genomic_DNA"/>
</dbReference>
<reference evidence="2 3" key="1">
    <citation type="submission" date="2013-02" db="EMBL/GenBank/DDBJ databases">
        <title>Draft Genome Sequence of Streptomyces aurantiacus, Which Produces Setomimycin.</title>
        <authorList>
            <person name="Gruening B.A."/>
            <person name="Praeg A."/>
            <person name="Erxleben A."/>
            <person name="Guenther S."/>
            <person name="Mueller M."/>
        </authorList>
    </citation>
    <scope>NUCLEOTIDE SEQUENCE [LARGE SCALE GENOMIC DNA]</scope>
    <source>
        <strain evidence="2 3">JA 4570</strain>
    </source>
</reference>
<sequence length="51" mass="5261">MGTLLALAGTVSEGDDTRSIYSANIRLPAATQMAFFGLGIAFVVIFGVLAI</sequence>
<protein>
    <submittedName>
        <fullName evidence="2">Uncharacterized protein</fullName>
    </submittedName>
</protein>
<keyword evidence="3" id="KW-1185">Reference proteome</keyword>
<evidence type="ECO:0000313" key="3">
    <source>
        <dbReference type="Proteomes" id="UP000014629"/>
    </source>
</evidence>
<evidence type="ECO:0000256" key="1">
    <source>
        <dbReference type="SAM" id="Phobius"/>
    </source>
</evidence>
<accession>S3ZEV8</accession>